<keyword evidence="2" id="KW-1185">Reference proteome</keyword>
<comment type="caution">
    <text evidence="1">The sequence shown here is derived from an EMBL/GenBank/DDBJ whole genome shotgun (WGS) entry which is preliminary data.</text>
</comment>
<evidence type="ECO:0000313" key="1">
    <source>
        <dbReference type="EMBL" id="CAG9324346.1"/>
    </source>
</evidence>
<dbReference type="AlphaFoldDB" id="A0AAU9JRH8"/>
<organism evidence="1 2">
    <name type="scientific">Blepharisma stoltei</name>
    <dbReference type="NCBI Taxonomy" id="1481888"/>
    <lineage>
        <taxon>Eukaryota</taxon>
        <taxon>Sar</taxon>
        <taxon>Alveolata</taxon>
        <taxon>Ciliophora</taxon>
        <taxon>Postciliodesmatophora</taxon>
        <taxon>Heterotrichea</taxon>
        <taxon>Heterotrichida</taxon>
        <taxon>Blepharismidae</taxon>
        <taxon>Blepharisma</taxon>
    </lineage>
</organism>
<dbReference type="EMBL" id="CAJZBQ010000036">
    <property type="protein sequence ID" value="CAG9324346.1"/>
    <property type="molecule type" value="Genomic_DNA"/>
</dbReference>
<sequence length="169" mass="19305">MASVKIMIAGLLENTKIEVRQNVLLRSQLRGFQYNSEADLVVLHHRSEGRLLLTDRNGFYMDFLASVYRFMEGRVLILITDIEEDPPEGALVSSEIYELSKFGDQPTIGILGEMGKVVCYKNSPSEYQLSHIKESILRSAFYREPANYSRLPDIFHPTTNPNKFKCSLL</sequence>
<name>A0AAU9JRH8_9CILI</name>
<proteinExistence type="predicted"/>
<accession>A0AAU9JRH8</accession>
<reference evidence="1" key="1">
    <citation type="submission" date="2021-09" db="EMBL/GenBank/DDBJ databases">
        <authorList>
            <consortium name="AG Swart"/>
            <person name="Singh M."/>
            <person name="Singh A."/>
            <person name="Seah K."/>
            <person name="Emmerich C."/>
        </authorList>
    </citation>
    <scope>NUCLEOTIDE SEQUENCE</scope>
    <source>
        <strain evidence="1">ATCC30299</strain>
    </source>
</reference>
<gene>
    <name evidence="1" type="ORF">BSTOLATCC_MIC36138</name>
</gene>
<evidence type="ECO:0000313" key="2">
    <source>
        <dbReference type="Proteomes" id="UP001162131"/>
    </source>
</evidence>
<protein>
    <submittedName>
        <fullName evidence="1">Uncharacterized protein</fullName>
    </submittedName>
</protein>
<dbReference type="Proteomes" id="UP001162131">
    <property type="component" value="Unassembled WGS sequence"/>
</dbReference>